<protein>
    <recommendedName>
        <fullName evidence="1">Thiopeptide-type bacteriocin biosynthesis domain-containing protein</fullName>
    </recommendedName>
</protein>
<evidence type="ECO:0000259" key="1">
    <source>
        <dbReference type="Pfam" id="PF14028"/>
    </source>
</evidence>
<evidence type="ECO:0000313" key="2">
    <source>
        <dbReference type="EMBL" id="UTD15654.1"/>
    </source>
</evidence>
<sequence length="270" mass="32356">MEVVIKRNFFPGEKWVYYKVYCGKEVAENVLLQCVKPLVGILFEKKIIDKWFFIRYTDPDNHLRIRFHLNETENIGSVILEFQKYIASFIETKQVWDVQIGTYKRELERYGKNTIVDAETFFYRDSETVLSLIEQTIDDKDRLIYTLKYLEQIINTFNFSKHEELLFLERYKNQFQREFNADKNMKKEMNVMYSEVSEALLNIEPVALSTSQKQLINVFKIKATEKKLLVSIEGLVGSLIHMSVNRIFKSKQRMYEMVVYDFLYKKCKRN</sequence>
<reference evidence="2" key="1">
    <citation type="submission" date="2020-04" db="EMBL/GenBank/DDBJ databases">
        <title>Tenacibaculum mesophilum bac2.</title>
        <authorList>
            <person name="Li M."/>
        </authorList>
    </citation>
    <scope>NUCLEOTIDE SEQUENCE</scope>
    <source>
        <strain evidence="2">Bac2</strain>
    </source>
</reference>
<name>A0AAE9MP92_9FLAO</name>
<dbReference type="EMBL" id="CP050861">
    <property type="protein sequence ID" value="UTD15654.1"/>
    <property type="molecule type" value="Genomic_DNA"/>
</dbReference>
<accession>A0AAE9MP92</accession>
<organism evidence="2 3">
    <name type="scientific">Tenacibaculum mesophilum</name>
    <dbReference type="NCBI Taxonomy" id="104268"/>
    <lineage>
        <taxon>Bacteria</taxon>
        <taxon>Pseudomonadati</taxon>
        <taxon>Bacteroidota</taxon>
        <taxon>Flavobacteriia</taxon>
        <taxon>Flavobacteriales</taxon>
        <taxon>Flavobacteriaceae</taxon>
        <taxon>Tenacibaculum</taxon>
    </lineage>
</organism>
<evidence type="ECO:0000313" key="3">
    <source>
        <dbReference type="Proteomes" id="UP001056837"/>
    </source>
</evidence>
<dbReference type="Proteomes" id="UP001056837">
    <property type="component" value="Chromosome"/>
</dbReference>
<dbReference type="Pfam" id="PF14028">
    <property type="entry name" value="Lant_dehydr_C"/>
    <property type="match status" value="1"/>
</dbReference>
<dbReference type="InterPro" id="IPR023809">
    <property type="entry name" value="Thiopep_bacteriocin_synth_dom"/>
</dbReference>
<dbReference type="RefSeq" id="WP_253679205.1">
    <property type="nucleotide sequence ID" value="NZ_CP050861.1"/>
</dbReference>
<feature type="domain" description="Thiopeptide-type bacteriocin biosynthesis" evidence="1">
    <location>
        <begin position="15"/>
        <end position="265"/>
    </location>
</feature>
<gene>
    <name evidence="2" type="ORF">HER15_09310</name>
</gene>
<dbReference type="NCBIfam" id="TIGR03891">
    <property type="entry name" value="thiopep_ocin"/>
    <property type="match status" value="1"/>
</dbReference>
<dbReference type="AlphaFoldDB" id="A0AAE9MP92"/>
<proteinExistence type="predicted"/>